<name>A0RRR7_CAMFF</name>
<dbReference type="GeneID" id="61065595"/>
<reference evidence="2" key="1">
    <citation type="submission" date="2006-11" db="EMBL/GenBank/DDBJ databases">
        <title>Sequence of Campylobacter fetus subsp. fetus 82-40.</title>
        <authorList>
            <person name="Fouts D.E."/>
            <person name="Nelson K.E."/>
        </authorList>
    </citation>
    <scope>NUCLEOTIDE SEQUENCE [LARGE SCALE GENOMIC DNA]</scope>
    <source>
        <strain evidence="2">82-40</strain>
    </source>
</reference>
<organism evidence="1 2">
    <name type="scientific">Campylobacter fetus subsp. fetus (strain 82-40)</name>
    <dbReference type="NCBI Taxonomy" id="360106"/>
    <lineage>
        <taxon>Bacteria</taxon>
        <taxon>Pseudomonadati</taxon>
        <taxon>Campylobacterota</taxon>
        <taxon>Epsilonproteobacteria</taxon>
        <taxon>Campylobacterales</taxon>
        <taxon>Campylobacteraceae</taxon>
        <taxon>Campylobacter</taxon>
    </lineage>
</organism>
<evidence type="ECO:0000313" key="1">
    <source>
        <dbReference type="EMBL" id="ABK83216.1"/>
    </source>
</evidence>
<protein>
    <recommendedName>
        <fullName evidence="3">Lipoprotein</fullName>
    </recommendedName>
</protein>
<dbReference type="EMBL" id="CP000487">
    <property type="protein sequence ID" value="ABK83216.1"/>
    <property type="molecule type" value="Genomic_DNA"/>
</dbReference>
<dbReference type="Proteomes" id="UP000000760">
    <property type="component" value="Chromosome"/>
</dbReference>
<dbReference type="KEGG" id="cff:CFF8240_1786"/>
<sequence length="51" mass="5919">MRYFVMTLIITAFLGCSSTWHGIKEDSNSAYQWSKKKVNQSADWVEEKTSD</sequence>
<accession>A0RRR7</accession>
<proteinExistence type="predicted"/>
<evidence type="ECO:0008006" key="3">
    <source>
        <dbReference type="Google" id="ProtNLM"/>
    </source>
</evidence>
<gene>
    <name evidence="1" type="ordered locus">CFF8240_1786</name>
</gene>
<dbReference type="PROSITE" id="PS51257">
    <property type="entry name" value="PROKAR_LIPOPROTEIN"/>
    <property type="match status" value="1"/>
</dbReference>
<dbReference type="AlphaFoldDB" id="A0RRR7"/>
<evidence type="ECO:0000313" key="2">
    <source>
        <dbReference type="Proteomes" id="UP000000760"/>
    </source>
</evidence>
<dbReference type="RefSeq" id="WP_011732343.1">
    <property type="nucleotide sequence ID" value="NC_008599.1"/>
</dbReference>
<dbReference type="HOGENOM" id="CLU_214777_0_0_7"/>